<protein>
    <submittedName>
        <fullName evidence="1">Uncharacterized protein</fullName>
    </submittedName>
</protein>
<dbReference type="EMBL" id="AKFS01000094">
    <property type="protein sequence ID" value="EJF47229.1"/>
    <property type="molecule type" value="Genomic_DNA"/>
</dbReference>
<keyword evidence="2" id="KW-1185">Reference proteome</keyword>
<organism evidence="1 2">
    <name type="scientific">Schaalia georgiae F0490</name>
    <dbReference type="NCBI Taxonomy" id="1125717"/>
    <lineage>
        <taxon>Bacteria</taxon>
        <taxon>Bacillati</taxon>
        <taxon>Actinomycetota</taxon>
        <taxon>Actinomycetes</taxon>
        <taxon>Actinomycetales</taxon>
        <taxon>Actinomycetaceae</taxon>
        <taxon>Schaalia</taxon>
    </lineage>
</organism>
<evidence type="ECO:0000313" key="1">
    <source>
        <dbReference type="EMBL" id="EJF47229.1"/>
    </source>
</evidence>
<name>J0NJF4_9ACTO</name>
<gene>
    <name evidence="1" type="ORF">HMPREF1317_1661</name>
</gene>
<reference evidence="1 2" key="1">
    <citation type="submission" date="2012-05" db="EMBL/GenBank/DDBJ databases">
        <authorList>
            <person name="Harkins D.M."/>
            <person name="Madupu R."/>
            <person name="Durkin A.S."/>
            <person name="Torralba M."/>
            <person name="Methe B."/>
            <person name="Sutton G.G."/>
            <person name="Nelson K.E."/>
        </authorList>
    </citation>
    <scope>NUCLEOTIDE SEQUENCE [LARGE SCALE GENOMIC DNA]</scope>
    <source>
        <strain evidence="1 2">F0490</strain>
    </source>
</reference>
<sequence length="60" mass="6482">MAVPVSGGWRRLAAAGALLEVCEEVLSPGHPLTTRVRENLETLEREMNQPPAPSPESSDE</sequence>
<dbReference type="AlphaFoldDB" id="J0NJF4"/>
<dbReference type="Proteomes" id="UP000004578">
    <property type="component" value="Unassembled WGS sequence"/>
</dbReference>
<accession>J0NJF4</accession>
<comment type="caution">
    <text evidence="1">The sequence shown here is derived from an EMBL/GenBank/DDBJ whole genome shotgun (WGS) entry which is preliminary data.</text>
</comment>
<proteinExistence type="predicted"/>
<evidence type="ECO:0000313" key="2">
    <source>
        <dbReference type="Proteomes" id="UP000004578"/>
    </source>
</evidence>